<proteinExistence type="predicted"/>
<dbReference type="OMA" id="DHATWLR"/>
<dbReference type="Proteomes" id="UP000030762">
    <property type="component" value="Unassembled WGS sequence"/>
</dbReference>
<organism evidence="1 2">
    <name type="scientific">Saprolegnia diclina (strain VS20)</name>
    <dbReference type="NCBI Taxonomy" id="1156394"/>
    <lineage>
        <taxon>Eukaryota</taxon>
        <taxon>Sar</taxon>
        <taxon>Stramenopiles</taxon>
        <taxon>Oomycota</taxon>
        <taxon>Saprolegniomycetes</taxon>
        <taxon>Saprolegniales</taxon>
        <taxon>Saprolegniaceae</taxon>
        <taxon>Saprolegnia</taxon>
    </lineage>
</organism>
<dbReference type="OrthoDB" id="10404820at2759"/>
<reference evidence="1 2" key="1">
    <citation type="submission" date="2012-04" db="EMBL/GenBank/DDBJ databases">
        <title>The Genome Sequence of Saprolegnia declina VS20.</title>
        <authorList>
            <consortium name="The Broad Institute Genome Sequencing Platform"/>
            <person name="Russ C."/>
            <person name="Nusbaum C."/>
            <person name="Tyler B."/>
            <person name="van West P."/>
            <person name="Dieguez-Uribeondo J."/>
            <person name="de Bruijn I."/>
            <person name="Tripathy S."/>
            <person name="Jiang R."/>
            <person name="Young S.K."/>
            <person name="Zeng Q."/>
            <person name="Gargeya S."/>
            <person name="Fitzgerald M."/>
            <person name="Haas B."/>
            <person name="Abouelleil A."/>
            <person name="Alvarado L."/>
            <person name="Arachchi H.M."/>
            <person name="Berlin A."/>
            <person name="Chapman S.B."/>
            <person name="Goldberg J."/>
            <person name="Griggs A."/>
            <person name="Gujja S."/>
            <person name="Hansen M."/>
            <person name="Howarth C."/>
            <person name="Imamovic A."/>
            <person name="Larimer J."/>
            <person name="McCowen C."/>
            <person name="Montmayeur A."/>
            <person name="Murphy C."/>
            <person name="Neiman D."/>
            <person name="Pearson M."/>
            <person name="Priest M."/>
            <person name="Roberts A."/>
            <person name="Saif S."/>
            <person name="Shea T."/>
            <person name="Sisk P."/>
            <person name="Sykes S."/>
            <person name="Wortman J."/>
            <person name="Nusbaum C."/>
            <person name="Birren B."/>
        </authorList>
    </citation>
    <scope>NUCLEOTIDE SEQUENCE [LARGE SCALE GENOMIC DNA]</scope>
    <source>
        <strain evidence="1 2">VS20</strain>
    </source>
</reference>
<accession>T0QJ63</accession>
<name>T0QJ63_SAPDV</name>
<keyword evidence="2" id="KW-1185">Reference proteome</keyword>
<protein>
    <recommendedName>
        <fullName evidence="3">Macro domain-containing protein</fullName>
    </recommendedName>
</protein>
<gene>
    <name evidence="1" type="ORF">SDRG_07570</name>
</gene>
<sequence>MARKLPCVRLPASWLLIENLVEEVLTFLIGRDVRAFASALRSHRPTMAFVISPTLWTRLLSMLPRLPGVPPPTILPAPCLLTTYATALDHATWLRNHVHVVHATLDDVNDGRMQTLVFPTTRGLRHPPLGSAAAAAHAIALESCIDVEVRLVPRLQLQRGSVWSTSGGHSTFATFLHAIGPATNDLDKLEHLARTYDNVWAQAATLVAETELPRRHAIGVLPIGMGLAQCPIAAAATCTLAQLSSRAFGANVLVASASVTFICNDKVVFAAIDAVRQALLET</sequence>
<dbReference type="InParanoid" id="T0QJ63"/>
<dbReference type="AlphaFoldDB" id="T0QJ63"/>
<dbReference type="GeneID" id="19948297"/>
<dbReference type="Gene3D" id="3.40.220.10">
    <property type="entry name" value="Leucine Aminopeptidase, subunit E, domain 1"/>
    <property type="match status" value="1"/>
</dbReference>
<dbReference type="InterPro" id="IPR043472">
    <property type="entry name" value="Macro_dom-like"/>
</dbReference>
<dbReference type="VEuPathDB" id="FungiDB:SDRG_07570"/>
<evidence type="ECO:0000313" key="1">
    <source>
        <dbReference type="EMBL" id="EQC34761.1"/>
    </source>
</evidence>
<dbReference type="RefSeq" id="XP_008611633.1">
    <property type="nucleotide sequence ID" value="XM_008613411.1"/>
</dbReference>
<evidence type="ECO:0008006" key="3">
    <source>
        <dbReference type="Google" id="ProtNLM"/>
    </source>
</evidence>
<dbReference type="EMBL" id="JH767153">
    <property type="protein sequence ID" value="EQC34761.1"/>
    <property type="molecule type" value="Genomic_DNA"/>
</dbReference>
<evidence type="ECO:0000313" key="2">
    <source>
        <dbReference type="Proteomes" id="UP000030762"/>
    </source>
</evidence>
<dbReference type="SUPFAM" id="SSF52949">
    <property type="entry name" value="Macro domain-like"/>
    <property type="match status" value="1"/>
</dbReference>